<accession>A0ABS2RS56</accession>
<evidence type="ECO:0000313" key="4">
    <source>
        <dbReference type="Proteomes" id="UP000746584"/>
    </source>
</evidence>
<comment type="caution">
    <text evidence="3">The sequence shown here is derived from an EMBL/GenBank/DDBJ whole genome shotgun (WGS) entry which is preliminary data.</text>
</comment>
<feature type="transmembrane region" description="Helical" evidence="2">
    <location>
        <begin position="43"/>
        <end position="62"/>
    </location>
</feature>
<feature type="transmembrane region" description="Helical" evidence="2">
    <location>
        <begin position="69"/>
        <end position="89"/>
    </location>
</feature>
<keyword evidence="2" id="KW-1133">Transmembrane helix</keyword>
<sequence length="264" mass="28042">MTATGPLRNRVPDPSVSFWVTKVLTTAMGEALSDFLVTRFDPVPTVLLTAAVFGMVLAVQLRTDRYRPWLYWGAVSMVGVFGTMVADVVHVALGVPYTVSTPIFLIALVAVFVVWRRVEGTLDVHRVTSTRRQLFYWAAVVATFAMGTAAGDLAAGGFGLGYLGGGLVFTGLVLLVALAAGVRVLGQVAGFWTAYVLTRPVGASFADWVAVPQDRGGLDVGTGVVSLCLLVVLTGAVAWTSVERGRRRSRRPAPDHPAQPVTGP</sequence>
<feature type="region of interest" description="Disordered" evidence="1">
    <location>
        <begin position="244"/>
        <end position="264"/>
    </location>
</feature>
<protein>
    <submittedName>
        <fullName evidence="3">Membrane-anchored protein</fullName>
    </submittedName>
</protein>
<gene>
    <name evidence="3" type="ORF">JOE58_000573</name>
</gene>
<keyword evidence="4" id="KW-1185">Reference proteome</keyword>
<feature type="transmembrane region" description="Helical" evidence="2">
    <location>
        <begin position="95"/>
        <end position="114"/>
    </location>
</feature>
<feature type="transmembrane region" description="Helical" evidence="2">
    <location>
        <begin position="160"/>
        <end position="182"/>
    </location>
</feature>
<feature type="transmembrane region" description="Helical" evidence="2">
    <location>
        <begin position="189"/>
        <end position="211"/>
    </location>
</feature>
<dbReference type="EMBL" id="JAFBCG010000001">
    <property type="protein sequence ID" value="MBM7801322.1"/>
    <property type="molecule type" value="Genomic_DNA"/>
</dbReference>
<evidence type="ECO:0000256" key="1">
    <source>
        <dbReference type="SAM" id="MobiDB-lite"/>
    </source>
</evidence>
<reference evidence="3 4" key="1">
    <citation type="submission" date="2021-01" db="EMBL/GenBank/DDBJ databases">
        <title>Sequencing the genomes of 1000 actinobacteria strains.</title>
        <authorList>
            <person name="Klenk H.-P."/>
        </authorList>
    </citation>
    <scope>NUCLEOTIDE SEQUENCE [LARGE SCALE GENOMIC DNA]</scope>
    <source>
        <strain evidence="3 4">DSM 20542</strain>
    </source>
</reference>
<dbReference type="Proteomes" id="UP000746584">
    <property type="component" value="Unassembled WGS sequence"/>
</dbReference>
<feature type="transmembrane region" description="Helical" evidence="2">
    <location>
        <begin position="223"/>
        <end position="242"/>
    </location>
</feature>
<keyword evidence="2" id="KW-0472">Membrane</keyword>
<feature type="transmembrane region" description="Helical" evidence="2">
    <location>
        <begin position="134"/>
        <end position="154"/>
    </location>
</feature>
<dbReference type="Pfam" id="PF03988">
    <property type="entry name" value="DUF347"/>
    <property type="match status" value="4"/>
</dbReference>
<evidence type="ECO:0000313" key="3">
    <source>
        <dbReference type="EMBL" id="MBM7801322.1"/>
    </source>
</evidence>
<evidence type="ECO:0000256" key="2">
    <source>
        <dbReference type="SAM" id="Phobius"/>
    </source>
</evidence>
<organism evidence="3 4">
    <name type="scientific">Curtobacterium luteum</name>
    <dbReference type="NCBI Taxonomy" id="33881"/>
    <lineage>
        <taxon>Bacteria</taxon>
        <taxon>Bacillati</taxon>
        <taxon>Actinomycetota</taxon>
        <taxon>Actinomycetes</taxon>
        <taxon>Micrococcales</taxon>
        <taxon>Microbacteriaceae</taxon>
        <taxon>Curtobacterium</taxon>
    </lineage>
</organism>
<dbReference type="RefSeq" id="WP_204620512.1">
    <property type="nucleotide sequence ID" value="NZ_BMOI01000020.1"/>
</dbReference>
<keyword evidence="2" id="KW-0812">Transmembrane</keyword>
<proteinExistence type="predicted"/>
<name>A0ABS2RS56_9MICO</name>
<dbReference type="InterPro" id="IPR007136">
    <property type="entry name" value="DUF347"/>
</dbReference>